<protein>
    <recommendedName>
        <fullName evidence="3">Reverse transcriptase domain-containing protein</fullName>
    </recommendedName>
</protein>
<name>A0AAW1EN45_ZOAVI</name>
<dbReference type="InterPro" id="IPR052055">
    <property type="entry name" value="Hepadnavirus_pol/RT"/>
</dbReference>
<accession>A0AAW1EN45</accession>
<dbReference type="Gene3D" id="3.10.10.10">
    <property type="entry name" value="HIV Type 1 Reverse Transcriptase, subunit A, domain 1"/>
    <property type="match status" value="1"/>
</dbReference>
<evidence type="ECO:0000313" key="1">
    <source>
        <dbReference type="EMBL" id="KAK9523797.1"/>
    </source>
</evidence>
<dbReference type="SUPFAM" id="SSF56672">
    <property type="entry name" value="DNA/RNA polymerases"/>
    <property type="match status" value="1"/>
</dbReference>
<dbReference type="Proteomes" id="UP001488805">
    <property type="component" value="Unassembled WGS sequence"/>
</dbReference>
<dbReference type="EMBL" id="JBCEZU010000156">
    <property type="protein sequence ID" value="KAK9523797.1"/>
    <property type="molecule type" value="Genomic_DNA"/>
</dbReference>
<organism evidence="1 2">
    <name type="scientific">Zoarces viviparus</name>
    <name type="common">Viviparous eelpout</name>
    <name type="synonym">Blennius viviparus</name>
    <dbReference type="NCBI Taxonomy" id="48416"/>
    <lineage>
        <taxon>Eukaryota</taxon>
        <taxon>Metazoa</taxon>
        <taxon>Chordata</taxon>
        <taxon>Craniata</taxon>
        <taxon>Vertebrata</taxon>
        <taxon>Euteleostomi</taxon>
        <taxon>Actinopterygii</taxon>
        <taxon>Neopterygii</taxon>
        <taxon>Teleostei</taxon>
        <taxon>Neoteleostei</taxon>
        <taxon>Acanthomorphata</taxon>
        <taxon>Eupercaria</taxon>
        <taxon>Perciformes</taxon>
        <taxon>Cottioidei</taxon>
        <taxon>Zoarcales</taxon>
        <taxon>Zoarcidae</taxon>
        <taxon>Zoarcinae</taxon>
        <taxon>Zoarces</taxon>
    </lineage>
</organism>
<sequence>MTSITDPAKSLALNQELAALLVKGAIERVDPLSQPGGFYSTYFLVKKRGGGLRPILDLRGLNKFLKVLPFHMLTTADVLRAVSRGDWFTSVDLKDAYFHCTSPQAVSSLRLSRRSLPVQGAPIRTLPLPTGVHKVRCCCPFLPAITGHENTAVLGRLADVRHPSFRRHRTLLAFSLTRPGRASG</sequence>
<comment type="caution">
    <text evidence="1">The sequence shown here is derived from an EMBL/GenBank/DDBJ whole genome shotgun (WGS) entry which is preliminary data.</text>
</comment>
<dbReference type="Gene3D" id="3.30.70.270">
    <property type="match status" value="1"/>
</dbReference>
<dbReference type="InterPro" id="IPR043128">
    <property type="entry name" value="Rev_trsase/Diguanyl_cyclase"/>
</dbReference>
<evidence type="ECO:0000313" key="2">
    <source>
        <dbReference type="Proteomes" id="UP001488805"/>
    </source>
</evidence>
<evidence type="ECO:0008006" key="3">
    <source>
        <dbReference type="Google" id="ProtNLM"/>
    </source>
</evidence>
<dbReference type="AlphaFoldDB" id="A0AAW1EN45"/>
<proteinExistence type="predicted"/>
<dbReference type="InterPro" id="IPR043502">
    <property type="entry name" value="DNA/RNA_pol_sf"/>
</dbReference>
<dbReference type="PANTHER" id="PTHR33050">
    <property type="entry name" value="REVERSE TRANSCRIPTASE DOMAIN-CONTAINING PROTEIN"/>
    <property type="match status" value="1"/>
</dbReference>
<dbReference type="PANTHER" id="PTHR33050:SF7">
    <property type="entry name" value="RIBONUCLEASE H"/>
    <property type="match status" value="1"/>
</dbReference>
<gene>
    <name evidence="1" type="ORF">VZT92_017689</name>
</gene>
<reference evidence="1 2" key="1">
    <citation type="journal article" date="2024" name="Genome Biol. Evol.">
        <title>Chromosome-level genome assembly of the viviparous eelpout Zoarces viviparus.</title>
        <authorList>
            <person name="Fuhrmann N."/>
            <person name="Brasseur M.V."/>
            <person name="Bakowski C.E."/>
            <person name="Podsiadlowski L."/>
            <person name="Prost S."/>
            <person name="Krehenwinkel H."/>
            <person name="Mayer C."/>
        </authorList>
    </citation>
    <scope>NUCLEOTIDE SEQUENCE [LARGE SCALE GENOMIC DNA]</scope>
    <source>
        <strain evidence="1">NO-MEL_2022_Ind0_liver</strain>
    </source>
</reference>
<keyword evidence="2" id="KW-1185">Reference proteome</keyword>